<reference evidence="1 2" key="1">
    <citation type="submission" date="2015-07" db="EMBL/GenBank/DDBJ databases">
        <title>Comparative genomics of the Sigatoka disease complex on banana suggests a link between parallel evolutionary changes in Pseudocercospora fijiensis and Pseudocercospora eumusae and increased virulence on the banana host.</title>
        <authorList>
            <person name="Chang T.-C."/>
            <person name="Salvucci A."/>
            <person name="Crous P.W."/>
            <person name="Stergiopoulos I."/>
        </authorList>
    </citation>
    <scope>NUCLEOTIDE SEQUENCE [LARGE SCALE GENOMIC DNA]</scope>
    <source>
        <strain evidence="1 2">CBS 116634</strain>
    </source>
</reference>
<accession>A0A139IFI1</accession>
<evidence type="ECO:0000313" key="1">
    <source>
        <dbReference type="EMBL" id="KXT13478.1"/>
    </source>
</evidence>
<dbReference type="EMBL" id="LFZO01000116">
    <property type="protein sequence ID" value="KXT13478.1"/>
    <property type="molecule type" value="Genomic_DNA"/>
</dbReference>
<keyword evidence="2" id="KW-1185">Reference proteome</keyword>
<dbReference type="Proteomes" id="UP000073492">
    <property type="component" value="Unassembled WGS sequence"/>
</dbReference>
<comment type="caution">
    <text evidence="1">The sequence shown here is derived from an EMBL/GenBank/DDBJ whole genome shotgun (WGS) entry which is preliminary data.</text>
</comment>
<organism evidence="1 2">
    <name type="scientific">Pseudocercospora musae</name>
    <dbReference type="NCBI Taxonomy" id="113226"/>
    <lineage>
        <taxon>Eukaryota</taxon>
        <taxon>Fungi</taxon>
        <taxon>Dikarya</taxon>
        <taxon>Ascomycota</taxon>
        <taxon>Pezizomycotina</taxon>
        <taxon>Dothideomycetes</taxon>
        <taxon>Dothideomycetidae</taxon>
        <taxon>Mycosphaerellales</taxon>
        <taxon>Mycosphaerellaceae</taxon>
        <taxon>Pseudocercospora</taxon>
    </lineage>
</organism>
<protein>
    <submittedName>
        <fullName evidence="1">Uncharacterized protein</fullName>
    </submittedName>
</protein>
<proteinExistence type="predicted"/>
<sequence length="212" mass="24367">MTTGYLEHATEPRFESFEEVLHLLNDANRLMIHQWIAGHGFENTIIDHAIGMLTDDIHWLSPWNCIPPLLGHIDNIYHVGLGKFLIDWIVHGPRKDWRVFEVLLKLFSQPHKDPTTANVLMVLNGAVTNALLIDKSRQHPEDPLLGSAWILDLCRYHISCDRQECSDKRARGKPNTSLKSRGWQEPEEKWTRPYVVKVGTYVVFNGGMAIRV</sequence>
<name>A0A139IFI1_9PEZI</name>
<evidence type="ECO:0000313" key="2">
    <source>
        <dbReference type="Proteomes" id="UP000073492"/>
    </source>
</evidence>
<dbReference type="OrthoDB" id="10423619at2759"/>
<dbReference type="AlphaFoldDB" id="A0A139IFI1"/>
<gene>
    <name evidence="1" type="ORF">AC579_8646</name>
</gene>